<dbReference type="EMBL" id="FNUJ01000006">
    <property type="protein sequence ID" value="SEF33261.1"/>
    <property type="molecule type" value="Genomic_DNA"/>
</dbReference>
<accession>A0A1H5R6Q5</accession>
<dbReference type="AlphaFoldDB" id="A0A1H5R6Q5"/>
<dbReference type="Gene3D" id="3.40.430.10">
    <property type="entry name" value="Dihydrofolate Reductase, subunit A"/>
    <property type="match status" value="1"/>
</dbReference>
<dbReference type="GO" id="GO:0008703">
    <property type="term" value="F:5-amino-6-(5-phosphoribosylamino)uracil reductase activity"/>
    <property type="evidence" value="ECO:0007669"/>
    <property type="project" value="InterPro"/>
</dbReference>
<dbReference type="Proteomes" id="UP000198878">
    <property type="component" value="Unassembled WGS sequence"/>
</dbReference>
<organism evidence="2 3">
    <name type="scientific">Amycolatopsis pretoriensis</name>
    <dbReference type="NCBI Taxonomy" id="218821"/>
    <lineage>
        <taxon>Bacteria</taxon>
        <taxon>Bacillati</taxon>
        <taxon>Actinomycetota</taxon>
        <taxon>Actinomycetes</taxon>
        <taxon>Pseudonocardiales</taxon>
        <taxon>Pseudonocardiaceae</taxon>
        <taxon>Amycolatopsis</taxon>
    </lineage>
</organism>
<dbReference type="PANTHER" id="PTHR38011">
    <property type="entry name" value="DIHYDROFOLATE REDUCTASE FAMILY PROTEIN (AFU_ORTHOLOGUE AFUA_8G06820)"/>
    <property type="match status" value="1"/>
</dbReference>
<dbReference type="InterPro" id="IPR024072">
    <property type="entry name" value="DHFR-like_dom_sf"/>
</dbReference>
<name>A0A1H5R6Q5_9PSEU</name>
<dbReference type="InterPro" id="IPR050765">
    <property type="entry name" value="Riboflavin_Biosynth_HTPR"/>
</dbReference>
<reference evidence="3" key="1">
    <citation type="submission" date="2016-10" db="EMBL/GenBank/DDBJ databases">
        <authorList>
            <person name="Varghese N."/>
            <person name="Submissions S."/>
        </authorList>
    </citation>
    <scope>NUCLEOTIDE SEQUENCE [LARGE SCALE GENOMIC DNA]</scope>
    <source>
        <strain evidence="3">DSM 44654</strain>
    </source>
</reference>
<dbReference type="RefSeq" id="WP_158104054.1">
    <property type="nucleotide sequence ID" value="NZ_FNUJ01000006.1"/>
</dbReference>
<dbReference type="Pfam" id="PF01872">
    <property type="entry name" value="RibD_C"/>
    <property type="match status" value="1"/>
</dbReference>
<sequence>MREVVLYLQLSVDGRAEGPAGAMDWIKVDADTWRVVGELQERADTALVGRRTYEQFLTHWPAVATDPAAAGGEASHARWLEATPKLVCSRTSHQPGWVNARAVTDVVAEVERLRTRPGGALLALGGVDFARTLVAAGLVDEYRLLVNPILLGGGRRLFPDLFPGSDFHQATAETFGSGVVSLRYRRN</sequence>
<dbReference type="SUPFAM" id="SSF53597">
    <property type="entry name" value="Dihydrofolate reductase-like"/>
    <property type="match status" value="1"/>
</dbReference>
<keyword evidence="3" id="KW-1185">Reference proteome</keyword>
<evidence type="ECO:0000313" key="2">
    <source>
        <dbReference type="EMBL" id="SEF33261.1"/>
    </source>
</evidence>
<dbReference type="OrthoDB" id="7949219at2"/>
<dbReference type="PANTHER" id="PTHR38011:SF11">
    <property type="entry name" value="2,5-DIAMINO-6-RIBOSYLAMINO-4(3H)-PYRIMIDINONE 5'-PHOSPHATE REDUCTASE"/>
    <property type="match status" value="1"/>
</dbReference>
<proteinExistence type="predicted"/>
<feature type="domain" description="Bacterial bifunctional deaminase-reductase C-terminal" evidence="1">
    <location>
        <begin position="4"/>
        <end position="180"/>
    </location>
</feature>
<gene>
    <name evidence="2" type="ORF">SAMN05421837_106696</name>
</gene>
<evidence type="ECO:0000259" key="1">
    <source>
        <dbReference type="Pfam" id="PF01872"/>
    </source>
</evidence>
<dbReference type="GO" id="GO:0009231">
    <property type="term" value="P:riboflavin biosynthetic process"/>
    <property type="evidence" value="ECO:0007669"/>
    <property type="project" value="InterPro"/>
</dbReference>
<dbReference type="InterPro" id="IPR002734">
    <property type="entry name" value="RibDG_C"/>
</dbReference>
<evidence type="ECO:0000313" key="3">
    <source>
        <dbReference type="Proteomes" id="UP000198878"/>
    </source>
</evidence>
<protein>
    <submittedName>
        <fullName evidence="2">Dihydrofolate reductase</fullName>
    </submittedName>
</protein>
<dbReference type="STRING" id="218821.SAMN05421837_106696"/>